<gene>
    <name evidence="3" type="ORF">E4Z66_10335</name>
</gene>
<proteinExistence type="inferred from homology"/>
<dbReference type="PRINTS" id="PR00080">
    <property type="entry name" value="SDRFAMILY"/>
</dbReference>
<evidence type="ECO:0000256" key="1">
    <source>
        <dbReference type="ARBA" id="ARBA00006484"/>
    </source>
</evidence>
<dbReference type="InterPro" id="IPR020904">
    <property type="entry name" value="Sc_DH/Rdtase_CS"/>
</dbReference>
<organism evidence="3 4">
    <name type="scientific">Aliishimia ponticola</name>
    <dbReference type="NCBI Taxonomy" id="2499833"/>
    <lineage>
        <taxon>Bacteria</taxon>
        <taxon>Pseudomonadati</taxon>
        <taxon>Pseudomonadota</taxon>
        <taxon>Alphaproteobacteria</taxon>
        <taxon>Rhodobacterales</taxon>
        <taxon>Paracoccaceae</taxon>
        <taxon>Aliishimia</taxon>
    </lineage>
</organism>
<dbReference type="SUPFAM" id="SSF51735">
    <property type="entry name" value="NAD(P)-binding Rossmann-fold domains"/>
    <property type="match status" value="1"/>
</dbReference>
<dbReference type="PROSITE" id="PS00061">
    <property type="entry name" value="ADH_SHORT"/>
    <property type="match status" value="1"/>
</dbReference>
<comment type="caution">
    <text evidence="3">The sequence shown here is derived from an EMBL/GenBank/DDBJ whole genome shotgun (WGS) entry which is preliminary data.</text>
</comment>
<dbReference type="AlphaFoldDB" id="A0A4S4NH36"/>
<evidence type="ECO:0000256" key="2">
    <source>
        <dbReference type="ARBA" id="ARBA00023002"/>
    </source>
</evidence>
<keyword evidence="4" id="KW-1185">Reference proteome</keyword>
<dbReference type="EMBL" id="SRKY01000002">
    <property type="protein sequence ID" value="THH37498.1"/>
    <property type="molecule type" value="Genomic_DNA"/>
</dbReference>
<dbReference type="InterPro" id="IPR002347">
    <property type="entry name" value="SDR_fam"/>
</dbReference>
<comment type="similarity">
    <text evidence="1">Belongs to the short-chain dehydrogenases/reductases (SDR) family.</text>
</comment>
<dbReference type="FunFam" id="3.40.50.720:FF:000084">
    <property type="entry name" value="Short-chain dehydrogenase reductase"/>
    <property type="match status" value="1"/>
</dbReference>
<keyword evidence="2" id="KW-0560">Oxidoreductase</keyword>
<evidence type="ECO:0000313" key="4">
    <source>
        <dbReference type="Proteomes" id="UP000306602"/>
    </source>
</evidence>
<protein>
    <submittedName>
        <fullName evidence="3">SDR family oxidoreductase</fullName>
    </submittedName>
</protein>
<dbReference type="Proteomes" id="UP000306602">
    <property type="component" value="Unassembled WGS sequence"/>
</dbReference>
<reference evidence="3 4" key="1">
    <citation type="submission" date="2019-04" db="EMBL/GenBank/DDBJ databases">
        <title>Shimia ponticola sp. nov., isolated from seawater.</title>
        <authorList>
            <person name="Kim Y.-O."/>
            <person name="Yoon J.-H."/>
        </authorList>
    </citation>
    <scope>NUCLEOTIDE SEQUENCE [LARGE SCALE GENOMIC DNA]</scope>
    <source>
        <strain evidence="3 4">MYP11</strain>
    </source>
</reference>
<dbReference type="PRINTS" id="PR00081">
    <property type="entry name" value="GDHRDH"/>
</dbReference>
<dbReference type="GO" id="GO:0050664">
    <property type="term" value="F:oxidoreductase activity, acting on NAD(P)H, oxygen as acceptor"/>
    <property type="evidence" value="ECO:0007669"/>
    <property type="project" value="TreeGrafter"/>
</dbReference>
<dbReference type="Pfam" id="PF13561">
    <property type="entry name" value="adh_short_C2"/>
    <property type="match status" value="1"/>
</dbReference>
<dbReference type="PANTHER" id="PTHR43008:SF4">
    <property type="entry name" value="CHAIN DEHYDROGENASE, PUTATIVE (AFU_ORTHOLOGUE AFUA_4G08710)-RELATED"/>
    <property type="match status" value="1"/>
</dbReference>
<sequence length="258" mass="27386">MHMFDLTGKTALITGGNSGIGLGMAEGLARCGCDIAIWGRNADKNAQALETLSAHGTKVTAYVCDVTNSDAVNDVFAATLNDHGRVDGCFANAGFSTPSAGFDQSVDAHWRQMIDINLNGAYYVFRAAAGHMRERAEAGDQFGRLVGTSSIGALNGMPRNQHYSAAKGALVSMIRSLAVEYARYGVTAHSILPGFVETPLTDESFASKAFADRVVPRIPARRLGQGSDFSAIAAYIMSDASAWHTGQDFIIDGGYMVF</sequence>
<dbReference type="PANTHER" id="PTHR43008">
    <property type="entry name" value="BENZIL REDUCTASE"/>
    <property type="match status" value="1"/>
</dbReference>
<dbReference type="OrthoDB" id="9796652at2"/>
<accession>A0A4S4NH36</accession>
<name>A0A4S4NH36_9RHOB</name>
<evidence type="ECO:0000313" key="3">
    <source>
        <dbReference type="EMBL" id="THH37498.1"/>
    </source>
</evidence>
<dbReference type="InterPro" id="IPR036291">
    <property type="entry name" value="NAD(P)-bd_dom_sf"/>
</dbReference>
<dbReference type="Gene3D" id="3.40.50.720">
    <property type="entry name" value="NAD(P)-binding Rossmann-like Domain"/>
    <property type="match status" value="1"/>
</dbReference>